<dbReference type="Gene3D" id="2.30.130.40">
    <property type="entry name" value="LON domain-like"/>
    <property type="match status" value="1"/>
</dbReference>
<sequence length="214" mass="24093">MRKKCKKKNVDYKDPTKRAQACRMIMHEMEDLTGRTMKVQELSHTFKNLRDTEDIGIRNGVRQFLRILNARVRSGNGRSLDGAMRELESSDEESLEGDDGAASEGNGSENNPNFDVQESSKHQYLFKPARASEEIDVGVSMWLQPGKVHTVPIISLDLIVLPGQMVPMQIQNSVSRSIVQRAIDGRSYLGLLPIVQGELNVNRPRYGILLQVML</sequence>
<protein>
    <submittedName>
        <fullName evidence="4">ATP-dependent DNA helicase</fullName>
    </submittedName>
</protein>
<dbReference type="InterPro" id="IPR046336">
    <property type="entry name" value="Lon_prtase_N_sf"/>
</dbReference>
<dbReference type="EMBL" id="UZAH01033689">
    <property type="protein sequence ID" value="VDP30641.1"/>
    <property type="molecule type" value="Genomic_DNA"/>
</dbReference>
<reference evidence="4" key="2">
    <citation type="submission" date="2019-09" db="UniProtKB">
        <authorList>
            <consortium name="WormBaseParasite"/>
        </authorList>
    </citation>
    <scope>IDENTIFICATION</scope>
</reference>
<accession>A0A3P8CDH2</accession>
<dbReference type="WBParaSite" id="HPBE_0002213801-mRNA-1">
    <property type="protein sequence ID" value="HPBE_0002213801-mRNA-1"/>
    <property type="gene ID" value="HPBE_0002213801"/>
</dbReference>
<evidence type="ECO:0000256" key="1">
    <source>
        <dbReference type="SAM" id="MobiDB-lite"/>
    </source>
</evidence>
<keyword evidence="3" id="KW-1185">Reference proteome</keyword>
<feature type="compositionally biased region" description="Acidic residues" evidence="1">
    <location>
        <begin position="89"/>
        <end position="101"/>
    </location>
</feature>
<feature type="region of interest" description="Disordered" evidence="1">
    <location>
        <begin position="78"/>
        <end position="117"/>
    </location>
</feature>
<evidence type="ECO:0000313" key="3">
    <source>
        <dbReference type="Proteomes" id="UP000050761"/>
    </source>
</evidence>
<name>A0A3P8CDH2_HELPZ</name>
<proteinExistence type="predicted"/>
<organism evidence="2">
    <name type="scientific">Heligmosomoides polygyrus</name>
    <name type="common">Parasitic roundworm</name>
    <dbReference type="NCBI Taxonomy" id="6339"/>
    <lineage>
        <taxon>Eukaryota</taxon>
        <taxon>Metazoa</taxon>
        <taxon>Ecdysozoa</taxon>
        <taxon>Nematoda</taxon>
        <taxon>Chromadorea</taxon>
        <taxon>Rhabditida</taxon>
        <taxon>Rhabditina</taxon>
        <taxon>Rhabditomorpha</taxon>
        <taxon>Strongyloidea</taxon>
        <taxon>Heligmosomidae</taxon>
        <taxon>Heligmosomoides</taxon>
    </lineage>
</organism>
<evidence type="ECO:0000313" key="4">
    <source>
        <dbReference type="WBParaSite" id="HPBE_0002213801-mRNA-1"/>
    </source>
</evidence>
<gene>
    <name evidence="2" type="ORF">HPBE_LOCUS22137</name>
</gene>
<dbReference type="OrthoDB" id="267517at2759"/>
<feature type="compositionally biased region" description="Polar residues" evidence="1">
    <location>
        <begin position="105"/>
        <end position="117"/>
    </location>
</feature>
<dbReference type="Proteomes" id="UP000050761">
    <property type="component" value="Unassembled WGS sequence"/>
</dbReference>
<evidence type="ECO:0000313" key="2">
    <source>
        <dbReference type="EMBL" id="VDP30641.1"/>
    </source>
</evidence>
<reference evidence="2 3" key="1">
    <citation type="submission" date="2018-11" db="EMBL/GenBank/DDBJ databases">
        <authorList>
            <consortium name="Pathogen Informatics"/>
        </authorList>
    </citation>
    <scope>NUCLEOTIDE SEQUENCE [LARGE SCALE GENOMIC DNA]</scope>
</reference>
<dbReference type="AlphaFoldDB" id="A0A3P8CDH2"/>